<evidence type="ECO:0000313" key="1">
    <source>
        <dbReference type="EMBL" id="SVD09487.1"/>
    </source>
</evidence>
<proteinExistence type="predicted"/>
<dbReference type="AlphaFoldDB" id="A0A382SJW2"/>
<name>A0A382SJW2_9ZZZZ</name>
<sequence>MHNLHVFSPFLGKTIYIEPFYAFSYTKTA</sequence>
<reference evidence="1" key="1">
    <citation type="submission" date="2018-05" db="EMBL/GenBank/DDBJ databases">
        <authorList>
            <person name="Lanie J.A."/>
            <person name="Ng W.-L."/>
            <person name="Kazmierczak K.M."/>
            <person name="Andrzejewski T.M."/>
            <person name="Davidsen T.M."/>
            <person name="Wayne K.J."/>
            <person name="Tettelin H."/>
            <person name="Glass J.I."/>
            <person name="Rusch D."/>
            <person name="Podicherti R."/>
            <person name="Tsui H.-C.T."/>
            <person name="Winkler M.E."/>
        </authorList>
    </citation>
    <scope>NUCLEOTIDE SEQUENCE</scope>
</reference>
<gene>
    <name evidence="1" type="ORF">METZ01_LOCUS362341</name>
</gene>
<protein>
    <submittedName>
        <fullName evidence="1">Uncharacterized protein</fullName>
    </submittedName>
</protein>
<organism evidence="1">
    <name type="scientific">marine metagenome</name>
    <dbReference type="NCBI Taxonomy" id="408172"/>
    <lineage>
        <taxon>unclassified sequences</taxon>
        <taxon>metagenomes</taxon>
        <taxon>ecological metagenomes</taxon>
    </lineage>
</organism>
<accession>A0A382SJW2</accession>
<dbReference type="EMBL" id="UINC01129237">
    <property type="protein sequence ID" value="SVD09487.1"/>
    <property type="molecule type" value="Genomic_DNA"/>
</dbReference>